<dbReference type="PANTHER" id="PTHR21503:SF8">
    <property type="entry name" value="F-BOX ASSOCIATED DOMAIN-CONTAINING PROTEIN-RELATED"/>
    <property type="match status" value="1"/>
</dbReference>
<name>A0A6A5HDS5_CAERE</name>
<accession>A0A6A5HDS5</accession>
<feature type="domain" description="F-box" evidence="1">
    <location>
        <begin position="3"/>
        <end position="50"/>
    </location>
</feature>
<dbReference type="PANTHER" id="PTHR21503">
    <property type="entry name" value="F-BOX-CONTAINING HYPOTHETICAL PROTEIN C.ELEGANS"/>
    <property type="match status" value="1"/>
</dbReference>
<reference evidence="2 3" key="1">
    <citation type="submission" date="2019-12" db="EMBL/GenBank/DDBJ databases">
        <title>Chromosome-level assembly of the Caenorhabditis remanei genome.</title>
        <authorList>
            <person name="Teterina A.A."/>
            <person name="Willis J.H."/>
            <person name="Phillips P.C."/>
        </authorList>
    </citation>
    <scope>NUCLEOTIDE SEQUENCE [LARGE SCALE GENOMIC DNA]</scope>
    <source>
        <strain evidence="2 3">PX506</strain>
        <tissue evidence="2">Whole organism</tissue>
    </source>
</reference>
<gene>
    <name evidence="2" type="ORF">GCK72_004927</name>
</gene>
<dbReference type="Proteomes" id="UP000483820">
    <property type="component" value="Chromosome II"/>
</dbReference>
<comment type="caution">
    <text evidence="2">The sequence shown here is derived from an EMBL/GenBank/DDBJ whole genome shotgun (WGS) entry which is preliminary data.</text>
</comment>
<dbReference type="PROSITE" id="PS50181">
    <property type="entry name" value="FBOX"/>
    <property type="match status" value="1"/>
</dbReference>
<sequence>MSIFPLLKLPESSVDTIVKQMEFHEIVKFCICSNQSAEAVKRLNPTFHRLLINFSHDKCNIWLAEEEYRPKQLKVTFHKSSAEVPNRSKMDGIEEYRYEVIDPAQKNANVARLIMDSINVKECWYGISPDNIENLKEYVTNVLVEDYNYFEVCGRKTAADDNFLDSEDLTFLMNTVKKNVMFQVMSNIPTDFKHEKALQFKSFHYIDDRWLTLDNLKSMRNVEEAVLSWTHFNWNDINQFLHYWMTCDDDMMRELFIYFKCGTVFNENELLRNLTAISCQVDRHSFHYIKARNNGNRKYTVGQLHFDYLSLCLRFKAIESKSLPDDVYKHLEDVEKIQKLSRVKVDIENLGFEYQKMLENEKCDIEKGRIQRELEIVERTKHGINGQLELVQNQWKPFLLSFLTGALRVLYPIGMNIEVNLSFDESD</sequence>
<evidence type="ECO:0000313" key="3">
    <source>
        <dbReference type="Proteomes" id="UP000483820"/>
    </source>
</evidence>
<dbReference type="RefSeq" id="XP_003116959.2">
    <property type="nucleotide sequence ID" value="XM_003116911.2"/>
</dbReference>
<evidence type="ECO:0000313" key="2">
    <source>
        <dbReference type="EMBL" id="KAF1764976.1"/>
    </source>
</evidence>
<protein>
    <recommendedName>
        <fullName evidence="1">F-box domain-containing protein</fullName>
    </recommendedName>
</protein>
<dbReference type="KEGG" id="crq:GCK72_004927"/>
<dbReference type="InterPro" id="IPR001810">
    <property type="entry name" value="F-box_dom"/>
</dbReference>
<organism evidence="2 3">
    <name type="scientific">Caenorhabditis remanei</name>
    <name type="common">Caenorhabditis vulgaris</name>
    <dbReference type="NCBI Taxonomy" id="31234"/>
    <lineage>
        <taxon>Eukaryota</taxon>
        <taxon>Metazoa</taxon>
        <taxon>Ecdysozoa</taxon>
        <taxon>Nematoda</taxon>
        <taxon>Chromadorea</taxon>
        <taxon>Rhabditida</taxon>
        <taxon>Rhabditina</taxon>
        <taxon>Rhabditomorpha</taxon>
        <taxon>Rhabditoidea</taxon>
        <taxon>Rhabditidae</taxon>
        <taxon>Peloderinae</taxon>
        <taxon>Caenorhabditis</taxon>
    </lineage>
</organism>
<dbReference type="AlphaFoldDB" id="A0A6A5HDS5"/>
<dbReference type="EMBL" id="WUAV01000002">
    <property type="protein sequence ID" value="KAF1764976.1"/>
    <property type="molecule type" value="Genomic_DNA"/>
</dbReference>
<evidence type="ECO:0000259" key="1">
    <source>
        <dbReference type="PROSITE" id="PS50181"/>
    </source>
</evidence>
<dbReference type="CTD" id="9821641"/>
<dbReference type="GeneID" id="9821641"/>
<proteinExistence type="predicted"/>